<reference evidence="2 3" key="1">
    <citation type="submission" date="2018-11" db="EMBL/GenBank/DDBJ databases">
        <authorList>
            <consortium name="Pathogen Informatics"/>
        </authorList>
    </citation>
    <scope>NUCLEOTIDE SEQUENCE [LARGE SCALE GENOMIC DNA]</scope>
</reference>
<evidence type="ECO:0000313" key="2">
    <source>
        <dbReference type="EMBL" id="VDN11338.1"/>
    </source>
</evidence>
<evidence type="ECO:0000313" key="3">
    <source>
        <dbReference type="Proteomes" id="UP000281553"/>
    </source>
</evidence>
<dbReference type="OrthoDB" id="3176171at2759"/>
<dbReference type="EMBL" id="UYRU01051229">
    <property type="protein sequence ID" value="VDN11338.1"/>
    <property type="molecule type" value="Genomic_DNA"/>
</dbReference>
<evidence type="ECO:0000259" key="1">
    <source>
        <dbReference type="Pfam" id="PF12423"/>
    </source>
</evidence>
<dbReference type="Pfam" id="PF12423">
    <property type="entry name" value="KIF1B"/>
    <property type="match status" value="1"/>
</dbReference>
<proteinExistence type="predicted"/>
<feature type="domain" description="Kinesin-like KIF1-type" evidence="1">
    <location>
        <begin position="91"/>
        <end position="136"/>
    </location>
</feature>
<accession>A0A3P7LN20</accession>
<dbReference type="InterPro" id="IPR022140">
    <property type="entry name" value="Kinesin-like_KIF1-typ"/>
</dbReference>
<keyword evidence="3" id="KW-1185">Reference proteome</keyword>
<dbReference type="AlphaFoldDB" id="A0A3P7LN20"/>
<protein>
    <recommendedName>
        <fullName evidence="1">Kinesin-like KIF1-type domain-containing protein</fullName>
    </recommendedName>
</protein>
<dbReference type="Proteomes" id="UP000281553">
    <property type="component" value="Unassembled WGS sequence"/>
</dbReference>
<name>A0A3P7LN20_DIBLA</name>
<sequence length="333" mass="38479">MLPFPSYGSCFAFTPDLDRYILRQQLIEMMPMVREVNAIASRLQKHRTFEILLLPPLIQQALYGQGKTTRIMIRMKCDVTGHVWIWERGKFMNRRFLMQEMFQEFENEVPTSEKKEKRMSIMQEDDPFWEPLESLLVGFVPVFLQSLAYGLDFNDRLQISDLDGAAIGWLDVALQPCFRSGKLASSGDDFFVDDPKELIGKPYYFKIDLKDLGLSGLKTPLRPTLRYRVFKESRETIIQIAVADQDVISINHSRLVTFKRVEAEQLEYFQSGCITLLMFVEQSESPPASAVEVRLIKLKVEDVAQHSTVGAKEIVTQIFSCVYIFDLQKTTFK</sequence>
<gene>
    <name evidence="2" type="ORF">DILT_LOCUS7169</name>
</gene>
<organism evidence="2 3">
    <name type="scientific">Dibothriocephalus latus</name>
    <name type="common">Fish tapeworm</name>
    <name type="synonym">Diphyllobothrium latum</name>
    <dbReference type="NCBI Taxonomy" id="60516"/>
    <lineage>
        <taxon>Eukaryota</taxon>
        <taxon>Metazoa</taxon>
        <taxon>Spiralia</taxon>
        <taxon>Lophotrochozoa</taxon>
        <taxon>Platyhelminthes</taxon>
        <taxon>Cestoda</taxon>
        <taxon>Eucestoda</taxon>
        <taxon>Diphyllobothriidea</taxon>
        <taxon>Diphyllobothriidae</taxon>
        <taxon>Dibothriocephalus</taxon>
    </lineage>
</organism>